<dbReference type="AlphaFoldDB" id="W8F0D7"/>
<dbReference type="Gene3D" id="2.60.40.10">
    <property type="entry name" value="Immunoglobulins"/>
    <property type="match status" value="1"/>
</dbReference>
<dbReference type="eggNOG" id="COG3391">
    <property type="taxonomic scope" value="Bacteria"/>
</dbReference>
<accession>W8F0D7</accession>
<name>W8F0D7_9BACT</name>
<protein>
    <recommendedName>
        <fullName evidence="1">Secretion system C-terminal sorting domain-containing protein</fullName>
    </recommendedName>
</protein>
<dbReference type="STRING" id="1227739.Hsw_3259"/>
<evidence type="ECO:0000313" key="2">
    <source>
        <dbReference type="EMBL" id="AHJ98854.1"/>
    </source>
</evidence>
<dbReference type="PATRIC" id="fig|1227739.3.peg.3426"/>
<dbReference type="Proteomes" id="UP000019423">
    <property type="component" value="Chromosome"/>
</dbReference>
<feature type="domain" description="Secretion system C-terminal sorting" evidence="1">
    <location>
        <begin position="691"/>
        <end position="757"/>
    </location>
</feature>
<dbReference type="InterPro" id="IPR013783">
    <property type="entry name" value="Ig-like_fold"/>
</dbReference>
<reference evidence="2 3" key="1">
    <citation type="submission" date="2014-01" db="EMBL/GenBank/DDBJ databases">
        <title>Complete genome sequence of ionizing-radiation resistance bacterium Hymenobacter swuensis DY53.</title>
        <authorList>
            <person name="Jung J.-H."/>
            <person name="Jeong S.-W."/>
            <person name="Joe M.-H."/>
            <person name="Cho y.-j."/>
            <person name="Kim M.-K."/>
            <person name="Lim S.-Y."/>
        </authorList>
    </citation>
    <scope>NUCLEOTIDE SEQUENCE [LARGE SCALE GENOMIC DNA]</scope>
    <source>
        <strain evidence="2 3">DY53</strain>
    </source>
</reference>
<gene>
    <name evidence="2" type="ORF">Hsw_3259</name>
</gene>
<keyword evidence="3" id="KW-1185">Reference proteome</keyword>
<evidence type="ECO:0000313" key="3">
    <source>
        <dbReference type="Proteomes" id="UP000019423"/>
    </source>
</evidence>
<dbReference type="EMBL" id="CP007145">
    <property type="protein sequence ID" value="AHJ98854.1"/>
    <property type="molecule type" value="Genomic_DNA"/>
</dbReference>
<organism evidence="2 3">
    <name type="scientific">Hymenobacter swuensis DY53</name>
    <dbReference type="NCBI Taxonomy" id="1227739"/>
    <lineage>
        <taxon>Bacteria</taxon>
        <taxon>Pseudomonadati</taxon>
        <taxon>Bacteroidota</taxon>
        <taxon>Cytophagia</taxon>
        <taxon>Cytophagales</taxon>
        <taxon>Hymenobacteraceae</taxon>
        <taxon>Hymenobacter</taxon>
    </lineage>
</organism>
<proteinExistence type="predicted"/>
<dbReference type="KEGG" id="hsw:Hsw_3259"/>
<dbReference type="NCBIfam" id="TIGR04183">
    <property type="entry name" value="Por_Secre_tail"/>
    <property type="match status" value="1"/>
</dbReference>
<dbReference type="InterPro" id="IPR026444">
    <property type="entry name" value="Secre_tail"/>
</dbReference>
<sequence length="759" mass="77207">MSVSTSFSFGETLKWIGATNATITASTNWVIVDPVTYQPTGAGNKAPAAADALVFDGAQTPTVSVQTVAADFNISQLLLVNNVNVSFIAPSTGNADGPIILTNNLAGDDFVVTAGSSLTLLTTAATTNRYTTLRLNAGATAAVAGTITLTGNGNGTPLPQRLIAASAGAIQVQSGGSIVAQNVVGYPFGTTGTVAGGSQDVASTAGSVVFNAGATFQQFSGGEPFSNGTNGITVFNSGSTYIYSGGTFSSVGRQYGNLQLLSGATVAGTNNMVILNNLTVTGAVANLNSVGNGTSAGTSIGGSIFINSNSTPTAGSLSFTPATASNVILNGSGAQSVGGIGTGTGSGTLAFGTAARLVINNSSAAGVTMLKPVTVQGLTLTNGVLTTLATATGSNAITVPFDVTAGSDTRLTGGSSNSFVNGPLTRSTSVTASGRPNIVYPIGSFRGTTPVYRPVTFSPNQPSANTYTAQLFEGGPTARTFPTESPNSIKRVSRIRYANLSAGAGATFNNGAVTLSFGPDDQVDNGNTLRIAQSVGATWADVGGNASFTSTAPPYFTGTITSSVPFSTLGDFVLASTQLSQASGNNPLPVTLTRFAASRQEQNVTVTWATAAEIQNAYFEVQRSTDGIHFDALGQVAGNGTTTTGAAYSFLDQHPLSTVAYYRLKQVDVDGTSVFSSVVTVAGRKLNASFYPNPSSQYISLPVTSSLVQYRVYSSTGKTVATGEAQGGATVDLQRVPTGIYFLELITEGQRNVQRFVRQ</sequence>
<dbReference type="Pfam" id="PF18962">
    <property type="entry name" value="Por_Secre_tail"/>
    <property type="match status" value="1"/>
</dbReference>
<evidence type="ECO:0000259" key="1">
    <source>
        <dbReference type="Pfam" id="PF18962"/>
    </source>
</evidence>
<dbReference type="HOGENOM" id="CLU_367144_0_0_10"/>